<keyword evidence="2" id="KW-0808">Transferase</keyword>
<protein>
    <submittedName>
        <fullName evidence="5">Carbohydrate kinase</fullName>
    </submittedName>
</protein>
<proteinExistence type="inferred from homology"/>
<evidence type="ECO:0000256" key="2">
    <source>
        <dbReference type="ARBA" id="ARBA00022679"/>
    </source>
</evidence>
<evidence type="ECO:0000256" key="1">
    <source>
        <dbReference type="ARBA" id="ARBA00010688"/>
    </source>
</evidence>
<comment type="caution">
    <text evidence="5">The sequence shown here is derived from an EMBL/GenBank/DDBJ whole genome shotgun (WGS) entry which is preliminary data.</text>
</comment>
<evidence type="ECO:0000259" key="4">
    <source>
        <dbReference type="Pfam" id="PF00294"/>
    </source>
</evidence>
<dbReference type="PANTHER" id="PTHR43085">
    <property type="entry name" value="HEXOKINASE FAMILY MEMBER"/>
    <property type="match status" value="1"/>
</dbReference>
<dbReference type="PRINTS" id="PR00990">
    <property type="entry name" value="RIBOKINASE"/>
</dbReference>
<evidence type="ECO:0000313" key="5">
    <source>
        <dbReference type="EMBL" id="THD69467.1"/>
    </source>
</evidence>
<name>A0A4S3M5H5_9FLAO</name>
<dbReference type="InterPro" id="IPR029056">
    <property type="entry name" value="Ribokinase-like"/>
</dbReference>
<sequence length="315" mass="34056">MKKVFCIGEILIDFVAESQGTNLENATVFSKKPGGAPANVAAAVSRLGGKAVFVGAVGRDPFGSFLLHCLQEEGVDVAHAQQVEHFTTLAFVSLDHTGERDFVFNRGADRELKYDPQLVSVFGGQVVHFGAATCFLGGKLETAYRQYLREARAAGCLISFDPNYRTDLWKEGRDYFIDQCIYYLKSAHFAKLSLEEARLITGSETLEGACRFIHQLGVFCITVTLGEQGTYLSVGEQNTTIGSVAVEAKDTTGAGDAFVGCVLWQLSRSGDPVSLIRDFDRMSNVVMLANRAGAHTTTAFGAIPALPYEADLGVN</sequence>
<dbReference type="EMBL" id="SSMC01000001">
    <property type="protein sequence ID" value="THD69467.1"/>
    <property type="molecule type" value="Genomic_DNA"/>
</dbReference>
<dbReference type="InterPro" id="IPR002139">
    <property type="entry name" value="Ribo/fructo_kinase"/>
</dbReference>
<keyword evidence="3 5" id="KW-0418">Kinase</keyword>
<dbReference type="GO" id="GO:0006000">
    <property type="term" value="P:fructose metabolic process"/>
    <property type="evidence" value="ECO:0007669"/>
    <property type="project" value="UniProtKB-ARBA"/>
</dbReference>
<dbReference type="Gene3D" id="3.40.1190.20">
    <property type="match status" value="1"/>
</dbReference>
<keyword evidence="6" id="KW-1185">Reference proteome</keyword>
<organism evidence="5 6">
    <name type="scientific">Robertkochia marina</name>
    <dbReference type="NCBI Taxonomy" id="1227945"/>
    <lineage>
        <taxon>Bacteria</taxon>
        <taxon>Pseudomonadati</taxon>
        <taxon>Bacteroidota</taxon>
        <taxon>Flavobacteriia</taxon>
        <taxon>Flavobacteriales</taxon>
        <taxon>Flavobacteriaceae</taxon>
        <taxon>Robertkochia</taxon>
    </lineage>
</organism>
<feature type="domain" description="Carbohydrate kinase PfkB" evidence="4">
    <location>
        <begin position="1"/>
        <end position="307"/>
    </location>
</feature>
<accession>A0A4S3M5H5</accession>
<evidence type="ECO:0000313" key="6">
    <source>
        <dbReference type="Proteomes" id="UP000305939"/>
    </source>
</evidence>
<dbReference type="PANTHER" id="PTHR43085:SF54">
    <property type="entry name" value="PUTATIVE-RELATED"/>
    <property type="match status" value="1"/>
</dbReference>
<dbReference type="CDD" id="cd01167">
    <property type="entry name" value="bac_FRK"/>
    <property type="match status" value="1"/>
</dbReference>
<dbReference type="Proteomes" id="UP000305939">
    <property type="component" value="Unassembled WGS sequence"/>
</dbReference>
<comment type="similarity">
    <text evidence="1">Belongs to the carbohydrate kinase PfkB family.</text>
</comment>
<dbReference type="Pfam" id="PF00294">
    <property type="entry name" value="PfkB"/>
    <property type="match status" value="1"/>
</dbReference>
<dbReference type="RefSeq" id="WP_136334957.1">
    <property type="nucleotide sequence ID" value="NZ_QXMP01000001.1"/>
</dbReference>
<dbReference type="GO" id="GO:0008865">
    <property type="term" value="F:fructokinase activity"/>
    <property type="evidence" value="ECO:0007669"/>
    <property type="project" value="UniProtKB-ARBA"/>
</dbReference>
<dbReference type="InterPro" id="IPR002173">
    <property type="entry name" value="Carboh/pur_kinase_PfkB_CS"/>
</dbReference>
<gene>
    <name evidence="5" type="ORF">E7Z59_03830</name>
</gene>
<dbReference type="AlphaFoldDB" id="A0A4S3M5H5"/>
<dbReference type="OrthoDB" id="9813569at2"/>
<dbReference type="InterPro" id="IPR050306">
    <property type="entry name" value="PfkB_Carbo_kinase"/>
</dbReference>
<dbReference type="InterPro" id="IPR011611">
    <property type="entry name" value="PfkB_dom"/>
</dbReference>
<evidence type="ECO:0000256" key="3">
    <source>
        <dbReference type="ARBA" id="ARBA00022777"/>
    </source>
</evidence>
<dbReference type="SUPFAM" id="SSF53613">
    <property type="entry name" value="Ribokinase-like"/>
    <property type="match status" value="1"/>
</dbReference>
<dbReference type="PROSITE" id="PS00583">
    <property type="entry name" value="PFKB_KINASES_1"/>
    <property type="match status" value="1"/>
</dbReference>
<reference evidence="5 6" key="1">
    <citation type="submission" date="2019-04" db="EMBL/GenBank/DDBJ databases">
        <title>Draft genome sequence of Robertkochia marina CC-AMO-30D.</title>
        <authorList>
            <person name="Hameed A."/>
            <person name="Lin S.-Y."/>
            <person name="Shahina M."/>
            <person name="Lai W.-A."/>
            <person name="Young C.-C."/>
        </authorList>
    </citation>
    <scope>NUCLEOTIDE SEQUENCE [LARGE SCALE GENOMIC DNA]</scope>
    <source>
        <strain evidence="5 6">CC-AMO-30D</strain>
    </source>
</reference>